<sequence>MSVSWNREEVKRAIDKAASASETLYSAGVWAPDSGSRHQDKLVSKVTSMTMALGKASTIMSKISYALTNADNSFANADDQNAVNVQLAEQFNDDMNAKNSGHVPVGVCHPIPQVTTSSQE</sequence>
<feature type="region of interest" description="Disordered" evidence="1">
    <location>
        <begin position="96"/>
        <end position="120"/>
    </location>
</feature>
<gene>
    <name evidence="2" type="ORF">HXK09_01395</name>
</gene>
<reference evidence="2" key="1">
    <citation type="submission" date="2020-04" db="EMBL/GenBank/DDBJ databases">
        <title>Deep metagenomics examines the oral microbiome during advanced dental caries in children, revealing novel taxa and co-occurrences with host molecules.</title>
        <authorList>
            <person name="Baker J.L."/>
            <person name="Morton J.T."/>
            <person name="Dinis M."/>
            <person name="Alvarez R."/>
            <person name="Tran N.C."/>
            <person name="Knight R."/>
            <person name="Edlund A."/>
        </authorList>
    </citation>
    <scope>NUCLEOTIDE SEQUENCE</scope>
    <source>
        <strain evidence="2">JCVI_30_bin.13</strain>
    </source>
</reference>
<protein>
    <submittedName>
        <fullName evidence="2">Uncharacterized protein</fullName>
    </submittedName>
</protein>
<evidence type="ECO:0000256" key="1">
    <source>
        <dbReference type="SAM" id="MobiDB-lite"/>
    </source>
</evidence>
<evidence type="ECO:0000313" key="3">
    <source>
        <dbReference type="Proteomes" id="UP000759246"/>
    </source>
</evidence>
<evidence type="ECO:0000313" key="2">
    <source>
        <dbReference type="EMBL" id="MBF0965820.1"/>
    </source>
</evidence>
<dbReference type="EMBL" id="JABZGF010000015">
    <property type="protein sequence ID" value="MBF0965820.1"/>
    <property type="molecule type" value="Genomic_DNA"/>
</dbReference>
<dbReference type="RefSeq" id="WP_314769649.1">
    <property type="nucleotide sequence ID" value="NZ_CAUTSL010000029.1"/>
</dbReference>
<dbReference type="AlphaFoldDB" id="A0A929RMU0"/>
<comment type="caution">
    <text evidence="2">The sequence shown here is derived from an EMBL/GenBank/DDBJ whole genome shotgun (WGS) entry which is preliminary data.</text>
</comment>
<accession>A0A929RMU0</accession>
<name>A0A929RMU0_9ACTO</name>
<organism evidence="2 3">
    <name type="scientific">Actinomyces bouchesdurhonensis</name>
    <dbReference type="NCBI Taxonomy" id="1852361"/>
    <lineage>
        <taxon>Bacteria</taxon>
        <taxon>Bacillati</taxon>
        <taxon>Actinomycetota</taxon>
        <taxon>Actinomycetes</taxon>
        <taxon>Actinomycetales</taxon>
        <taxon>Actinomycetaceae</taxon>
        <taxon>Actinomyces</taxon>
    </lineage>
</organism>
<dbReference type="Proteomes" id="UP000759246">
    <property type="component" value="Unassembled WGS sequence"/>
</dbReference>
<proteinExistence type="predicted"/>